<dbReference type="PROSITE" id="PS51904">
    <property type="entry name" value="GLYCOSYL_HYDROL_F25_2"/>
    <property type="match status" value="1"/>
</dbReference>
<protein>
    <recommendedName>
        <fullName evidence="3">Peptidoglycan binding-like domain-containing protein</fullName>
    </recommendedName>
</protein>
<dbReference type="SUPFAM" id="SSF51445">
    <property type="entry name" value="(Trans)glycosidases"/>
    <property type="match status" value="1"/>
</dbReference>
<reference evidence="2" key="1">
    <citation type="journal article" date="2015" name="Nature">
        <title>Complex archaea that bridge the gap between prokaryotes and eukaryotes.</title>
        <authorList>
            <person name="Spang A."/>
            <person name="Saw J.H."/>
            <person name="Jorgensen S.L."/>
            <person name="Zaremba-Niedzwiedzka K."/>
            <person name="Martijn J."/>
            <person name="Lind A.E."/>
            <person name="van Eijk R."/>
            <person name="Schleper C."/>
            <person name="Guy L."/>
            <person name="Ettema T.J."/>
        </authorList>
    </citation>
    <scope>NUCLEOTIDE SEQUENCE</scope>
</reference>
<sequence>MDAETFIKTRLASGELTHARIVNLVRAFQLQNGLKADGKAGPITFDRVDELLAYYAHEVAHRRMEFEESPNLALDPAEWLFGIDIDHHQRIDEDALDLDTVQFACVGVTEGTSGRASVDPEFREHLTKLRSTGAALGVYHFGRPSSTLLFGSNFGQPLGEAQNFARQWEIAESITGRLLPPVLDME</sequence>
<dbReference type="GO" id="GO:0009253">
    <property type="term" value="P:peptidoglycan catabolic process"/>
    <property type="evidence" value="ECO:0007669"/>
    <property type="project" value="InterPro"/>
</dbReference>
<feature type="non-terminal residue" evidence="2">
    <location>
        <position position="186"/>
    </location>
</feature>
<gene>
    <name evidence="2" type="ORF">LCGC14_2640470</name>
</gene>
<evidence type="ECO:0000256" key="1">
    <source>
        <dbReference type="ARBA" id="ARBA00010646"/>
    </source>
</evidence>
<accession>A0A0F9C8C9</accession>
<dbReference type="InterPro" id="IPR017853">
    <property type="entry name" value="GH"/>
</dbReference>
<name>A0A0F9C8C9_9ZZZZ</name>
<organism evidence="2">
    <name type="scientific">marine sediment metagenome</name>
    <dbReference type="NCBI Taxonomy" id="412755"/>
    <lineage>
        <taxon>unclassified sequences</taxon>
        <taxon>metagenomes</taxon>
        <taxon>ecological metagenomes</taxon>
    </lineage>
</organism>
<dbReference type="GO" id="GO:0016998">
    <property type="term" value="P:cell wall macromolecule catabolic process"/>
    <property type="evidence" value="ECO:0007669"/>
    <property type="project" value="InterPro"/>
</dbReference>
<proteinExistence type="inferred from homology"/>
<dbReference type="GO" id="GO:0003796">
    <property type="term" value="F:lysozyme activity"/>
    <property type="evidence" value="ECO:0007669"/>
    <property type="project" value="InterPro"/>
</dbReference>
<comment type="similarity">
    <text evidence="1">Belongs to the glycosyl hydrolase 25 family.</text>
</comment>
<dbReference type="AlphaFoldDB" id="A0A0F9C8C9"/>
<comment type="caution">
    <text evidence="2">The sequence shown here is derived from an EMBL/GenBank/DDBJ whole genome shotgun (WGS) entry which is preliminary data.</text>
</comment>
<dbReference type="Pfam" id="PF01183">
    <property type="entry name" value="Glyco_hydro_25"/>
    <property type="match status" value="1"/>
</dbReference>
<evidence type="ECO:0008006" key="3">
    <source>
        <dbReference type="Google" id="ProtNLM"/>
    </source>
</evidence>
<dbReference type="Gene3D" id="3.20.20.80">
    <property type="entry name" value="Glycosidases"/>
    <property type="match status" value="1"/>
</dbReference>
<dbReference type="SUPFAM" id="SSF47090">
    <property type="entry name" value="PGBD-like"/>
    <property type="match status" value="1"/>
</dbReference>
<evidence type="ECO:0000313" key="2">
    <source>
        <dbReference type="EMBL" id="KKK98664.1"/>
    </source>
</evidence>
<dbReference type="InterPro" id="IPR002053">
    <property type="entry name" value="Glyco_hydro_25"/>
</dbReference>
<dbReference type="EMBL" id="LAZR01045526">
    <property type="protein sequence ID" value="KKK98664.1"/>
    <property type="molecule type" value="Genomic_DNA"/>
</dbReference>
<dbReference type="InterPro" id="IPR036365">
    <property type="entry name" value="PGBD-like_sf"/>
</dbReference>